<reference evidence="4 5" key="1">
    <citation type="journal article" date="2016" name="Nat. Commun.">
        <title>Thousands of microbial genomes shed light on interconnected biogeochemical processes in an aquifer system.</title>
        <authorList>
            <person name="Anantharaman K."/>
            <person name="Brown C.T."/>
            <person name="Hug L.A."/>
            <person name="Sharon I."/>
            <person name="Castelle C.J."/>
            <person name="Probst A.J."/>
            <person name="Thomas B.C."/>
            <person name="Singh A."/>
            <person name="Wilkins M.J."/>
            <person name="Karaoz U."/>
            <person name="Brodie E.L."/>
            <person name="Williams K.H."/>
            <person name="Hubbard S.S."/>
            <person name="Banfield J.F."/>
        </authorList>
    </citation>
    <scope>NUCLEOTIDE SEQUENCE [LARGE SCALE GENOMIC DNA]</scope>
</reference>
<evidence type="ECO:0000313" key="4">
    <source>
        <dbReference type="EMBL" id="OGD65941.1"/>
    </source>
</evidence>
<dbReference type="Pfam" id="PF17147">
    <property type="entry name" value="PFOR_II"/>
    <property type="match status" value="1"/>
</dbReference>
<dbReference type="SUPFAM" id="SSF52518">
    <property type="entry name" value="Thiamin diphosphate-binding fold (THDP-binding)"/>
    <property type="match status" value="1"/>
</dbReference>
<dbReference type="STRING" id="1797472.A2215_04045"/>
<accession>A0A1F5EEZ1</accession>
<feature type="domain" description="Pyruvate:ferredoxin oxidoreductase core" evidence="3">
    <location>
        <begin position="245"/>
        <end position="314"/>
    </location>
</feature>
<dbReference type="PANTHER" id="PTHR43088">
    <property type="entry name" value="SUBUNIT OF PYRUVATE:FLAVODOXIN OXIDOREDUCTASE-RELATED"/>
    <property type="match status" value="1"/>
</dbReference>
<evidence type="ECO:0000256" key="1">
    <source>
        <dbReference type="ARBA" id="ARBA00023002"/>
    </source>
</evidence>
<dbReference type="SUPFAM" id="SSF52922">
    <property type="entry name" value="TK C-terminal domain-like"/>
    <property type="match status" value="1"/>
</dbReference>
<dbReference type="InterPro" id="IPR009014">
    <property type="entry name" value="Transketo_C/PFOR_II"/>
</dbReference>
<organism evidence="4 5">
    <name type="scientific">Candidatus Berkelbacteria bacterium RIFOXYA2_FULL_43_10</name>
    <dbReference type="NCBI Taxonomy" id="1797472"/>
    <lineage>
        <taxon>Bacteria</taxon>
        <taxon>Candidatus Berkelbacteria</taxon>
    </lineage>
</organism>
<keyword evidence="1" id="KW-0560">Oxidoreductase</keyword>
<protein>
    <recommendedName>
        <fullName evidence="6">Ferredoxin oxidoreductase</fullName>
    </recommendedName>
</protein>
<dbReference type="InterPro" id="IPR029061">
    <property type="entry name" value="THDP-binding"/>
</dbReference>
<name>A0A1F5EEZ1_9BACT</name>
<evidence type="ECO:0000259" key="3">
    <source>
        <dbReference type="Pfam" id="PF17147"/>
    </source>
</evidence>
<sequence>MQKNVQKLYSGNEVIVLAAIEAGAEAMFGYPITPSSEILQGWIESASSNRNLQFLQTEDETSAGFATIGSILGGKKAFTATAGPGHVLMQDPLSMAENLRIPFVAIVMQRGGPSTGTVNYSQQEVNLAAFGGNGDGLRVVYSASSIDELYSLTIKTFNTAWRYKFPSILLGDGYLAKMKTKFSPSKSIRPIKSTEMLEGKKNPTYLRNCFSSEEEFGAELDKNIADWNRLRSQIAESEVYKINDASEIIIAHGLVAQASKEAVEIMRNNRRKIGLFKPITLNPIDSRTLNKVSSGKKKIYIVESSRNQLSHIIKYELDKFCGEIVEISKPAQGFTAKEIVNKIEKD</sequence>
<dbReference type="InterPro" id="IPR002880">
    <property type="entry name" value="Pyrv_Fd/Flavodoxin_OxRdtase_N"/>
</dbReference>
<evidence type="ECO:0000313" key="5">
    <source>
        <dbReference type="Proteomes" id="UP000178583"/>
    </source>
</evidence>
<evidence type="ECO:0008006" key="6">
    <source>
        <dbReference type="Google" id="ProtNLM"/>
    </source>
</evidence>
<comment type="caution">
    <text evidence="4">The sequence shown here is derived from an EMBL/GenBank/DDBJ whole genome shotgun (WGS) entry which is preliminary data.</text>
</comment>
<dbReference type="AlphaFoldDB" id="A0A1F5EEZ1"/>
<dbReference type="CDD" id="cd07034">
    <property type="entry name" value="TPP_PYR_PFOR_IOR-alpha_like"/>
    <property type="match status" value="1"/>
</dbReference>
<dbReference type="Gene3D" id="3.40.50.920">
    <property type="match status" value="1"/>
</dbReference>
<dbReference type="InterPro" id="IPR033412">
    <property type="entry name" value="PFOR_II"/>
</dbReference>
<dbReference type="Pfam" id="PF01855">
    <property type="entry name" value="POR_N"/>
    <property type="match status" value="1"/>
</dbReference>
<dbReference type="Gene3D" id="3.40.50.970">
    <property type="match status" value="1"/>
</dbReference>
<evidence type="ECO:0000259" key="2">
    <source>
        <dbReference type="Pfam" id="PF01855"/>
    </source>
</evidence>
<proteinExistence type="predicted"/>
<dbReference type="Proteomes" id="UP000178583">
    <property type="component" value="Unassembled WGS sequence"/>
</dbReference>
<feature type="domain" description="Pyruvate flavodoxin/ferredoxin oxidoreductase pyrimidine binding" evidence="2">
    <location>
        <begin position="18"/>
        <end position="193"/>
    </location>
</feature>
<dbReference type="GO" id="GO:0016491">
    <property type="term" value="F:oxidoreductase activity"/>
    <property type="evidence" value="ECO:0007669"/>
    <property type="project" value="UniProtKB-KW"/>
</dbReference>
<dbReference type="InterPro" id="IPR052368">
    <property type="entry name" value="2-oxoacid_oxidoreductase"/>
</dbReference>
<gene>
    <name evidence="4" type="ORF">A2215_04045</name>
</gene>
<dbReference type="EMBL" id="MEZY01000002">
    <property type="protein sequence ID" value="OGD65941.1"/>
    <property type="molecule type" value="Genomic_DNA"/>
</dbReference>
<dbReference type="PANTHER" id="PTHR43088:SF1">
    <property type="entry name" value="SUBUNIT OF PYRUVATE:FLAVODOXIN OXIDOREDUCTASE"/>
    <property type="match status" value="1"/>
</dbReference>